<proteinExistence type="predicted"/>
<gene>
    <name evidence="2" type="ORF">HGRIS_013459</name>
</gene>
<protein>
    <recommendedName>
        <fullName evidence="4">NAD-dependent epimerase/dehydratase domain-containing protein</fullName>
    </recommendedName>
</protein>
<name>A0ABR3IVS9_9AGAR</name>
<reference evidence="3" key="1">
    <citation type="submission" date="2024-06" db="EMBL/GenBank/DDBJ databases">
        <title>Multi-omics analyses provide insights into the biosynthesis of the anticancer antibiotic pleurotin in Hohenbuehelia grisea.</title>
        <authorList>
            <person name="Weaver J.A."/>
            <person name="Alberti F."/>
        </authorList>
    </citation>
    <scope>NUCLEOTIDE SEQUENCE [LARGE SCALE GENOMIC DNA]</scope>
    <source>
        <strain evidence="3">T-177</strain>
    </source>
</reference>
<sequence length="436" mass="48149">MASSEQKPNVLILGGLNTYSRALAALLVPVEGESLVAHMRIVDKFAVVPPTTYIGAEFPKVLKKPNVEYVQRNLTIPSAVAQAFDPPEGQTAYDYVFDFTGEARPSRTEPVIINMTCAVARLIGLEAAKRKIKAYVRLQLPFYDTGSKSPRNEKADVEPEGTVGTWWHETLRMLAAIEDLNLVILRIGFAYGPYTDYGIITSAINVASVYGFIKRPMKSLWKPGDNPTNTVHVEDIAGAMHACAKWMADLGRKEADALAGEQIIFHNSKSRVSDVEGMPPHDQKLIAPLFNLVDDANSTLLSIGQVTTSFFGTTFQFFNQLKSAYAKFKLGELVEDINEAHVGGWTRMLILAQPPITSTPLTGYMDEYALKRHVVAFDNAKIKKVIGYQLRHPEFTHAELKDMIDKWKADGSWPNVENVAPPPDLNAAPDADDTDA</sequence>
<dbReference type="EMBL" id="JASNQZ010000015">
    <property type="protein sequence ID" value="KAL0947340.1"/>
    <property type="molecule type" value="Genomic_DNA"/>
</dbReference>
<accession>A0ABR3IVS9</accession>
<evidence type="ECO:0000313" key="3">
    <source>
        <dbReference type="Proteomes" id="UP001556367"/>
    </source>
</evidence>
<keyword evidence="3" id="KW-1185">Reference proteome</keyword>
<dbReference type="InterPro" id="IPR036291">
    <property type="entry name" value="NAD(P)-bd_dom_sf"/>
</dbReference>
<organism evidence="2 3">
    <name type="scientific">Hohenbuehelia grisea</name>
    <dbReference type="NCBI Taxonomy" id="104357"/>
    <lineage>
        <taxon>Eukaryota</taxon>
        <taxon>Fungi</taxon>
        <taxon>Dikarya</taxon>
        <taxon>Basidiomycota</taxon>
        <taxon>Agaricomycotina</taxon>
        <taxon>Agaricomycetes</taxon>
        <taxon>Agaricomycetidae</taxon>
        <taxon>Agaricales</taxon>
        <taxon>Pleurotineae</taxon>
        <taxon>Pleurotaceae</taxon>
        <taxon>Hohenbuehelia</taxon>
    </lineage>
</organism>
<evidence type="ECO:0000256" key="1">
    <source>
        <dbReference type="SAM" id="MobiDB-lite"/>
    </source>
</evidence>
<comment type="caution">
    <text evidence="2">The sequence shown here is derived from an EMBL/GenBank/DDBJ whole genome shotgun (WGS) entry which is preliminary data.</text>
</comment>
<dbReference type="Gene3D" id="3.40.50.720">
    <property type="entry name" value="NAD(P)-binding Rossmann-like Domain"/>
    <property type="match status" value="1"/>
</dbReference>
<dbReference type="SUPFAM" id="SSF51735">
    <property type="entry name" value="NAD(P)-binding Rossmann-fold domains"/>
    <property type="match status" value="1"/>
</dbReference>
<evidence type="ECO:0008006" key="4">
    <source>
        <dbReference type="Google" id="ProtNLM"/>
    </source>
</evidence>
<dbReference type="Proteomes" id="UP001556367">
    <property type="component" value="Unassembled WGS sequence"/>
</dbReference>
<evidence type="ECO:0000313" key="2">
    <source>
        <dbReference type="EMBL" id="KAL0947340.1"/>
    </source>
</evidence>
<feature type="region of interest" description="Disordered" evidence="1">
    <location>
        <begin position="414"/>
        <end position="436"/>
    </location>
</feature>